<gene>
    <name evidence="3" type="ORF">CEUTPL_LOCUS3263</name>
</gene>
<dbReference type="Gene3D" id="3.40.50.12780">
    <property type="entry name" value="N-terminal domain of ligase-like"/>
    <property type="match status" value="1"/>
</dbReference>
<dbReference type="InterPro" id="IPR052091">
    <property type="entry name" value="Beta-ala_Activ/Resist"/>
</dbReference>
<dbReference type="Proteomes" id="UP001152799">
    <property type="component" value="Chromosome 11"/>
</dbReference>
<dbReference type="InterPro" id="IPR045851">
    <property type="entry name" value="AMP-bd_C_sf"/>
</dbReference>
<evidence type="ECO:0000259" key="1">
    <source>
        <dbReference type="Pfam" id="PF00501"/>
    </source>
</evidence>
<evidence type="ECO:0008006" key="5">
    <source>
        <dbReference type="Google" id="ProtNLM"/>
    </source>
</evidence>
<dbReference type="Gene3D" id="2.40.10.480">
    <property type="match status" value="1"/>
</dbReference>
<dbReference type="Pfam" id="PF13570">
    <property type="entry name" value="Beta-prop_ACSF4"/>
    <property type="match status" value="1"/>
</dbReference>
<dbReference type="InterPro" id="IPR018391">
    <property type="entry name" value="PQQ_b-propeller_rpt"/>
</dbReference>
<dbReference type="GO" id="GO:0043041">
    <property type="term" value="P:amino acid activation for nonribosomal peptide biosynthetic process"/>
    <property type="evidence" value="ECO:0007669"/>
    <property type="project" value="TreeGrafter"/>
</dbReference>
<dbReference type="PANTHER" id="PTHR44394:SF1">
    <property type="entry name" value="BETA-ALANINE-ACTIVATING ENZYME"/>
    <property type="match status" value="1"/>
</dbReference>
<dbReference type="EMBL" id="OU892287">
    <property type="protein sequence ID" value="CAG9762588.1"/>
    <property type="molecule type" value="Genomic_DNA"/>
</dbReference>
<dbReference type="SMART" id="SM00564">
    <property type="entry name" value="PQQ"/>
    <property type="match status" value="5"/>
</dbReference>
<name>A0A9N9MGD6_9CUCU</name>
<dbReference type="SUPFAM" id="SSF50998">
    <property type="entry name" value="Quinoprotein alcohol dehydrogenase-like"/>
    <property type="match status" value="1"/>
</dbReference>
<reference evidence="3" key="1">
    <citation type="submission" date="2022-01" db="EMBL/GenBank/DDBJ databases">
        <authorList>
            <person name="King R."/>
        </authorList>
    </citation>
    <scope>NUCLEOTIDE SEQUENCE</scope>
</reference>
<organism evidence="3 4">
    <name type="scientific">Ceutorhynchus assimilis</name>
    <name type="common">cabbage seed weevil</name>
    <dbReference type="NCBI Taxonomy" id="467358"/>
    <lineage>
        <taxon>Eukaryota</taxon>
        <taxon>Metazoa</taxon>
        <taxon>Ecdysozoa</taxon>
        <taxon>Arthropoda</taxon>
        <taxon>Hexapoda</taxon>
        <taxon>Insecta</taxon>
        <taxon>Pterygota</taxon>
        <taxon>Neoptera</taxon>
        <taxon>Endopterygota</taxon>
        <taxon>Coleoptera</taxon>
        <taxon>Polyphaga</taxon>
        <taxon>Cucujiformia</taxon>
        <taxon>Curculionidae</taxon>
        <taxon>Ceutorhynchinae</taxon>
        <taxon>Ceutorhynchus</taxon>
    </lineage>
</organism>
<dbReference type="OrthoDB" id="408177at2759"/>
<dbReference type="InterPro" id="IPR042099">
    <property type="entry name" value="ANL_N_sf"/>
</dbReference>
<feature type="domain" description="AMP-dependent synthetase/ligase" evidence="1">
    <location>
        <begin position="130"/>
        <end position="354"/>
    </location>
</feature>
<dbReference type="InterPro" id="IPR011047">
    <property type="entry name" value="Quinoprotein_ADH-like_sf"/>
</dbReference>
<feature type="domain" description="Pyrrolo-quinoline quinone repeat" evidence="2">
    <location>
        <begin position="614"/>
        <end position="931"/>
    </location>
</feature>
<evidence type="ECO:0000313" key="3">
    <source>
        <dbReference type="EMBL" id="CAG9762588.1"/>
    </source>
</evidence>
<dbReference type="SUPFAM" id="SSF56801">
    <property type="entry name" value="Acetyl-CoA synthetase-like"/>
    <property type="match status" value="1"/>
</dbReference>
<keyword evidence="4" id="KW-1185">Reference proteome</keyword>
<dbReference type="Pfam" id="PF00501">
    <property type="entry name" value="AMP-binding"/>
    <property type="match status" value="1"/>
</dbReference>
<proteinExistence type="predicted"/>
<dbReference type="PANTHER" id="PTHR44394">
    <property type="entry name" value="BETA-ALANINE-ACTIVATING ENZYME"/>
    <property type="match status" value="1"/>
</dbReference>
<sequence>MESIKLQNLLEKHSQKKNAIIHSTHQGIIEELTFETVFGISIKLKQFLLDNIPPSSEVSRDSEGNICFGLLMEKNIFIPSIIICFQDLNYSFVFLTTKTLEDTIKAVNIAWLLSIDNEVSANHFHLKNKLKISGEKNIELWKNDSTNHNYLPKDIFCIMQTSGSTEENKIVYVPYNCIEKNVISLNKFFNVSSDDTIYWGTPLTFDPTLVELLLGIMYGAALLIVPKSTALNPVVLYEILFRVNLVTFLQVVPSIFLRWAKQQVSDILLNSSLKILAFGGEPFPQEILSYKRNPELKLFNLYGVTELSCWATIADLSSHSYQSEVPLGISLDGTFIEIKHKEEDVFGEICIGSQTRQCFLNATKNKNLPCIVETGDLGEWKNGDLFYRGRKTRVIKRFGHKVALHKLEEIIFDRMGLLSRLIFNATHKKLLAFVKIEKHYNEQGKLRLIDKLRVKLIHTLPEYSIPDFLDVLAEFPLNNHGKISDKCLVKIYENKIDSLYKAKSNSEIFLDTLTNFLKIPLSKNLQFKFTELGGNSLTLMQFLQTFKEQIHGDIPGELVTLLLNDSIKKCLNFIEQTMSVKRKLSSPIRDNRETKILKIIDGEPEDCVLWKFNLKGCVDSAPLAFKRGNNIFVASGSYAQIFSIISESGTEYLTLNMPSEIEAQPCVSSCGNFIFIGCADGFMYAIDLIQKNIFWKYQTLGRIRSGAYFCGNSIIFGSYDEYLYCLEKESGALNWKTKLLGSIRADPIVNVNSIFVGTIKGMCYGLNRKNGSVTWTYKIEGPVFGSPCLLLEDCTVWGSVTGKLYCFTAKGVPKWTLDIEGHIFSSLICHTNVIYFGCDDSYIYKVTPDCEISKFAKLESAISSSPFVYEYEQKIFIVCTCNSGVLYVIEDCTGTVIFRMQLPSESYSLPYVLENQIYVGCRDDNLYCINIDRVLIKYENS</sequence>
<dbReference type="AlphaFoldDB" id="A0A9N9MGD6"/>
<evidence type="ECO:0000313" key="4">
    <source>
        <dbReference type="Proteomes" id="UP001152799"/>
    </source>
</evidence>
<evidence type="ECO:0000259" key="2">
    <source>
        <dbReference type="Pfam" id="PF13570"/>
    </source>
</evidence>
<dbReference type="Gene3D" id="3.30.300.30">
    <property type="match status" value="1"/>
</dbReference>
<protein>
    <recommendedName>
        <fullName evidence="5">Acyl-CoA synthetase family member 4</fullName>
    </recommendedName>
</protein>
<dbReference type="InterPro" id="IPR000873">
    <property type="entry name" value="AMP-dep_synth/lig_dom"/>
</dbReference>
<accession>A0A9N9MGD6</accession>
<dbReference type="Gene3D" id="2.130.10.10">
    <property type="entry name" value="YVTN repeat-like/Quinoprotein amine dehydrogenase"/>
    <property type="match status" value="1"/>
</dbReference>
<dbReference type="InterPro" id="IPR015943">
    <property type="entry name" value="WD40/YVTN_repeat-like_dom_sf"/>
</dbReference>
<dbReference type="InterPro" id="IPR002372">
    <property type="entry name" value="PQQ_rpt_dom"/>
</dbReference>